<reference evidence="9" key="1">
    <citation type="journal article" date="2021" name="PeerJ">
        <title>Extensive microbial diversity within the chicken gut microbiome revealed by metagenomics and culture.</title>
        <authorList>
            <person name="Gilroy R."/>
            <person name="Ravi A."/>
            <person name="Getino M."/>
            <person name="Pursley I."/>
            <person name="Horton D.L."/>
            <person name="Alikhan N.F."/>
            <person name="Baker D."/>
            <person name="Gharbi K."/>
            <person name="Hall N."/>
            <person name="Watson M."/>
            <person name="Adriaenssens E.M."/>
            <person name="Foster-Nyarko E."/>
            <person name="Jarju S."/>
            <person name="Secka A."/>
            <person name="Antonio M."/>
            <person name="Oren A."/>
            <person name="Chaudhuri R.R."/>
            <person name="La Ragione R."/>
            <person name="Hildebrand F."/>
            <person name="Pallen M.J."/>
        </authorList>
    </citation>
    <scope>NUCLEOTIDE SEQUENCE</scope>
    <source>
        <strain evidence="9">ChiSjej2B20-17149</strain>
    </source>
</reference>
<keyword evidence="5 7" id="KW-1133">Transmembrane helix</keyword>
<dbReference type="RefSeq" id="WP_047710754.1">
    <property type="nucleotide sequence ID" value="NZ_DAMBTQ010000021.1"/>
</dbReference>
<evidence type="ECO:0000256" key="4">
    <source>
        <dbReference type="ARBA" id="ARBA00022692"/>
    </source>
</evidence>
<dbReference type="InterPro" id="IPR036259">
    <property type="entry name" value="MFS_trans_sf"/>
</dbReference>
<evidence type="ECO:0000256" key="7">
    <source>
        <dbReference type="SAM" id="Phobius"/>
    </source>
</evidence>
<dbReference type="EMBL" id="DYTS01000081">
    <property type="protein sequence ID" value="HJH17939.1"/>
    <property type="molecule type" value="Genomic_DNA"/>
</dbReference>
<dbReference type="AlphaFoldDB" id="A0A921T6P1"/>
<dbReference type="SUPFAM" id="SSF103473">
    <property type="entry name" value="MFS general substrate transporter"/>
    <property type="match status" value="1"/>
</dbReference>
<sequence length="441" mass="46794">MSASASIPGTETPEQTRKRLRKVAAATIFGSMLEWYDFYLYATMAAIVFSKIFFDNSDPKTATLMAFSTFAIGFIARPFGGILFGYLGDKFGRKQVLVLTFCLMGVCTTLIGLIPSYASIGIWAPILLVFIRIIQGLGAGAELSGAAVTSYEHASQGKRGSQGAWPALGLNLGLLLSSLTIYLLTINGNEFLLAGGWRIPFICSIVLVGVGLWVRNSIPETPQFEALSTEKAKAKPSPLKALFKNDLKGLAVVFFVAIGYNALSYIFKTFSLAYLTQFKGVDVHVTSLSVTIASLVAIVAVPCFGWLCDKWSSKTVLMLGGLCSLLFAYPFLALLNSGESLMIYLAIGVGTGILAPMMFAPQGSFLSRQFPTQTRSSGFGTGREIGTAIAGGLAPLGALSMVAASATHSTDGVVVILAISALLVVVFALCDQGAKHSAFKN</sequence>
<keyword evidence="4 7" id="KW-0812">Transmembrane</keyword>
<evidence type="ECO:0000256" key="3">
    <source>
        <dbReference type="ARBA" id="ARBA00022475"/>
    </source>
</evidence>
<proteinExistence type="predicted"/>
<name>A0A921T6P1_9PSED</name>
<keyword evidence="6 7" id="KW-0472">Membrane</keyword>
<keyword evidence="3" id="KW-1003">Cell membrane</keyword>
<keyword evidence="2" id="KW-0813">Transport</keyword>
<comment type="caution">
    <text evidence="9">The sequence shown here is derived from an EMBL/GenBank/DDBJ whole genome shotgun (WGS) entry which is preliminary data.</text>
</comment>
<feature type="transmembrane region" description="Helical" evidence="7">
    <location>
        <begin position="96"/>
        <end position="114"/>
    </location>
</feature>
<gene>
    <name evidence="9" type="ORF">K8W20_04415</name>
</gene>
<evidence type="ECO:0000259" key="8">
    <source>
        <dbReference type="PROSITE" id="PS50850"/>
    </source>
</evidence>
<feature type="transmembrane region" description="Helical" evidence="7">
    <location>
        <begin position="62"/>
        <end position="84"/>
    </location>
</feature>
<dbReference type="PANTHER" id="PTHR43045">
    <property type="entry name" value="SHIKIMATE TRANSPORTER"/>
    <property type="match status" value="1"/>
</dbReference>
<feature type="domain" description="Major facilitator superfamily (MFS) profile" evidence="8">
    <location>
        <begin position="23"/>
        <end position="436"/>
    </location>
</feature>
<feature type="transmembrane region" description="Helical" evidence="7">
    <location>
        <begin position="412"/>
        <end position="430"/>
    </location>
</feature>
<evidence type="ECO:0000313" key="10">
    <source>
        <dbReference type="Proteomes" id="UP000752172"/>
    </source>
</evidence>
<dbReference type="GO" id="GO:0005886">
    <property type="term" value="C:plasma membrane"/>
    <property type="evidence" value="ECO:0007669"/>
    <property type="project" value="UniProtKB-SubCell"/>
</dbReference>
<dbReference type="InterPro" id="IPR011701">
    <property type="entry name" value="MFS"/>
</dbReference>
<protein>
    <submittedName>
        <fullName evidence="9">MHS family MFS transporter</fullName>
    </submittedName>
</protein>
<dbReference type="PROSITE" id="PS50850">
    <property type="entry name" value="MFS"/>
    <property type="match status" value="1"/>
</dbReference>
<dbReference type="Proteomes" id="UP000752172">
    <property type="component" value="Unassembled WGS sequence"/>
</dbReference>
<organism evidence="9 10">
    <name type="scientific">Pseudomonas lactis</name>
    <dbReference type="NCBI Taxonomy" id="1615674"/>
    <lineage>
        <taxon>Bacteria</taxon>
        <taxon>Pseudomonadati</taxon>
        <taxon>Pseudomonadota</taxon>
        <taxon>Gammaproteobacteria</taxon>
        <taxon>Pseudomonadales</taxon>
        <taxon>Pseudomonadaceae</taxon>
        <taxon>Pseudomonas</taxon>
    </lineage>
</organism>
<feature type="transmembrane region" description="Helical" evidence="7">
    <location>
        <begin position="249"/>
        <end position="267"/>
    </location>
</feature>
<dbReference type="Gene3D" id="1.20.1250.20">
    <property type="entry name" value="MFS general substrate transporter like domains"/>
    <property type="match status" value="2"/>
</dbReference>
<evidence type="ECO:0000313" key="9">
    <source>
        <dbReference type="EMBL" id="HJH17939.1"/>
    </source>
</evidence>
<evidence type="ECO:0000256" key="2">
    <source>
        <dbReference type="ARBA" id="ARBA00022448"/>
    </source>
</evidence>
<dbReference type="Pfam" id="PF07690">
    <property type="entry name" value="MFS_1"/>
    <property type="match status" value="1"/>
</dbReference>
<evidence type="ECO:0000256" key="1">
    <source>
        <dbReference type="ARBA" id="ARBA00004651"/>
    </source>
</evidence>
<dbReference type="GO" id="GO:0022857">
    <property type="term" value="F:transmembrane transporter activity"/>
    <property type="evidence" value="ECO:0007669"/>
    <property type="project" value="InterPro"/>
</dbReference>
<accession>A0A921T6P1</accession>
<feature type="transmembrane region" description="Helical" evidence="7">
    <location>
        <begin position="164"/>
        <end position="185"/>
    </location>
</feature>
<feature type="transmembrane region" description="Helical" evidence="7">
    <location>
        <begin position="120"/>
        <end position="143"/>
    </location>
</feature>
<feature type="transmembrane region" description="Helical" evidence="7">
    <location>
        <begin position="287"/>
        <end position="308"/>
    </location>
</feature>
<feature type="transmembrane region" description="Helical" evidence="7">
    <location>
        <begin position="341"/>
        <end position="360"/>
    </location>
</feature>
<dbReference type="PANTHER" id="PTHR43045:SF7">
    <property type="entry name" value="MAJOR FACILITATOR SUPERFAMILY TRANSPORTER"/>
    <property type="match status" value="1"/>
</dbReference>
<feature type="transmembrane region" description="Helical" evidence="7">
    <location>
        <begin position="23"/>
        <end position="42"/>
    </location>
</feature>
<feature type="transmembrane region" description="Helical" evidence="7">
    <location>
        <begin position="315"/>
        <end position="335"/>
    </location>
</feature>
<evidence type="ECO:0000256" key="5">
    <source>
        <dbReference type="ARBA" id="ARBA00022989"/>
    </source>
</evidence>
<comment type="subcellular location">
    <subcellularLocation>
        <location evidence="1">Cell membrane</location>
        <topology evidence="1">Multi-pass membrane protein</topology>
    </subcellularLocation>
</comment>
<reference evidence="9" key="2">
    <citation type="submission" date="2021-09" db="EMBL/GenBank/DDBJ databases">
        <authorList>
            <person name="Gilroy R."/>
        </authorList>
    </citation>
    <scope>NUCLEOTIDE SEQUENCE</scope>
    <source>
        <strain evidence="9">ChiSjej2B20-17149</strain>
    </source>
</reference>
<dbReference type="CDD" id="cd17369">
    <property type="entry name" value="MFS_ShiA_like"/>
    <property type="match status" value="1"/>
</dbReference>
<feature type="transmembrane region" description="Helical" evidence="7">
    <location>
        <begin position="385"/>
        <end position="406"/>
    </location>
</feature>
<feature type="transmembrane region" description="Helical" evidence="7">
    <location>
        <begin position="191"/>
        <end position="214"/>
    </location>
</feature>
<evidence type="ECO:0000256" key="6">
    <source>
        <dbReference type="ARBA" id="ARBA00023136"/>
    </source>
</evidence>
<dbReference type="InterPro" id="IPR020846">
    <property type="entry name" value="MFS_dom"/>
</dbReference>